<accession>A0ABN6NLM8</accession>
<evidence type="ECO:0000313" key="2">
    <source>
        <dbReference type="Proteomes" id="UP000831120"/>
    </source>
</evidence>
<keyword evidence="2" id="KW-1185">Reference proteome</keyword>
<reference evidence="1 2" key="1">
    <citation type="journal article" date="2022" name="Microbiol. Resour. Announc.">
        <title>Complete Genome Sequences of Thermus Strains Isolated from Senami Hot Spring in Japan.</title>
        <authorList>
            <person name="Miyazaki K."/>
        </authorList>
    </citation>
    <scope>NUCLEOTIDE SEQUENCE [LARGE SCALE GENOMIC DNA]</scope>
    <source>
        <strain evidence="1 2">SNM4-1</strain>
        <plasmid evidence="1 2">pTbrSNM4-1b</plasmid>
    </source>
</reference>
<evidence type="ECO:0000313" key="1">
    <source>
        <dbReference type="EMBL" id="BDG17708.1"/>
    </source>
</evidence>
<protein>
    <recommendedName>
        <fullName evidence="3">Transcription antiterminator BglG</fullName>
    </recommendedName>
</protein>
<name>A0ABN6NLM8_THEBO</name>
<organism evidence="1 2">
    <name type="scientific">Thermus brockianus</name>
    <dbReference type="NCBI Taxonomy" id="56956"/>
    <lineage>
        <taxon>Bacteria</taxon>
        <taxon>Thermotogati</taxon>
        <taxon>Deinococcota</taxon>
        <taxon>Deinococci</taxon>
        <taxon>Thermales</taxon>
        <taxon>Thermaceae</taxon>
        <taxon>Thermus</taxon>
    </lineage>
</organism>
<keyword evidence="1" id="KW-0614">Plasmid</keyword>
<gene>
    <name evidence="1" type="ORF">TbrSNM41_24420</name>
</gene>
<dbReference type="RefSeq" id="WP_244363775.1">
    <property type="nucleotide sequence ID" value="NZ_AP025594.1"/>
</dbReference>
<evidence type="ECO:0008006" key="3">
    <source>
        <dbReference type="Google" id="ProtNLM"/>
    </source>
</evidence>
<dbReference type="EMBL" id="AP025594">
    <property type="protein sequence ID" value="BDG17708.1"/>
    <property type="molecule type" value="Genomic_DNA"/>
</dbReference>
<dbReference type="Proteomes" id="UP000831120">
    <property type="component" value="Plasmid pTbrSNM4-1b"/>
</dbReference>
<proteinExistence type="predicted"/>
<sequence length="526" mass="61205">MADLWTHALNLDHAVKESGVAQARVAFEDFEGVKPLIRQVWRGERWKNLLEPVRSRGEELVPARVLLGYLRGYFLYREVPENDQAFWPNFLKDLGIEGHQLPAPDEYDRLWEALQWHIETRPHLRTHQGGKRDFIGSLDAIFHFKALRLNALKDSFLTFYQTGELPVAAHPYEQVFRRLREAMEVLLEEESLTVDLCDQGAVLEFLKQSGIYLGEPNPVRLLFHRSDQALKDLYGKLKGKKPTSRSAGTRFRHKQVRVECLECLPGLAEIRPVLSREPILEGWKVYGKVTLEDGRFKRFFWVPRFTPEGEPIAEELEVTFEEGEIVRFRLHHKAFALRFSRERWKFGEHIELRPIHFDPDRDPLRFSLESGGEPKERLEDLEREMTQASIPTDTVIAEIRVDGRGDDWRKIAVLPVEVRPDVECQVLPEGLSVRTRPPGLEVRIRVFYGERLLREESLTTKPEGQLVAEVEQIPLRIEVCLFTETQSFALAPAGWPERWWRQGWGWSCKELCVGVTEYRTHAPRLP</sequence>
<geneLocation type="plasmid" evidence="1 2">
    <name>pTbrSNM4-1b</name>
</geneLocation>